<evidence type="ECO:0000313" key="2">
    <source>
        <dbReference type="EMBL" id="MBD8036799.1"/>
    </source>
</evidence>
<sequence>MNEYLKLVNFEIKRFSKLFLTLIVMVIVAQVIGAFLTSFSYMNRVETTMAQKLLGESQYVHEYGAYNLQEFLFSGYFILSIMFAASILIIYVFFIWYRDWLGKSSFIYRLLMLPTARRNIYFAKLTTILLFVLCLVGIQIALLEVVQLIIHGIIPDQLRADSSKAYIYSFDILSFLYPKTPLLFALLYGLGATVVAVVFTAILFERSYHLKGIFLGVIYLVISIIVMAIPVIIQDITGYLYLNEIIGLTAVTSILTLGVALYLADYLLKRKINV</sequence>
<feature type="transmembrane region" description="Helical" evidence="1">
    <location>
        <begin position="119"/>
        <end position="142"/>
    </location>
</feature>
<accession>A0ABR8XXX9</accession>
<name>A0ABR8XXX9_9BACL</name>
<keyword evidence="3" id="KW-1185">Reference proteome</keyword>
<dbReference type="Proteomes" id="UP000619101">
    <property type="component" value="Unassembled WGS sequence"/>
</dbReference>
<feature type="transmembrane region" description="Helical" evidence="1">
    <location>
        <begin position="245"/>
        <end position="268"/>
    </location>
</feature>
<feature type="transmembrane region" description="Helical" evidence="1">
    <location>
        <begin position="20"/>
        <end position="42"/>
    </location>
</feature>
<evidence type="ECO:0000256" key="1">
    <source>
        <dbReference type="SAM" id="Phobius"/>
    </source>
</evidence>
<feature type="transmembrane region" description="Helical" evidence="1">
    <location>
        <begin position="182"/>
        <end position="204"/>
    </location>
</feature>
<evidence type="ECO:0008006" key="4">
    <source>
        <dbReference type="Google" id="ProtNLM"/>
    </source>
</evidence>
<gene>
    <name evidence="2" type="ORF">H9635_08595</name>
</gene>
<proteinExistence type="predicted"/>
<reference evidence="2 3" key="1">
    <citation type="submission" date="2020-08" db="EMBL/GenBank/DDBJ databases">
        <title>A Genomic Blueprint of the Chicken Gut Microbiome.</title>
        <authorList>
            <person name="Gilroy R."/>
            <person name="Ravi A."/>
            <person name="Getino M."/>
            <person name="Pursley I."/>
            <person name="Horton D.L."/>
            <person name="Alikhan N.-F."/>
            <person name="Baker D."/>
            <person name="Gharbi K."/>
            <person name="Hall N."/>
            <person name="Watson M."/>
            <person name="Adriaenssens E.M."/>
            <person name="Foster-Nyarko E."/>
            <person name="Jarju S."/>
            <person name="Secka A."/>
            <person name="Antonio M."/>
            <person name="Oren A."/>
            <person name="Chaudhuri R."/>
            <person name="La Ragione R.M."/>
            <person name="Hildebrand F."/>
            <person name="Pallen M.J."/>
        </authorList>
    </citation>
    <scope>NUCLEOTIDE SEQUENCE [LARGE SCALE GENOMIC DNA]</scope>
    <source>
        <strain evidence="2 3">A46</strain>
    </source>
</reference>
<evidence type="ECO:0000313" key="3">
    <source>
        <dbReference type="Proteomes" id="UP000619101"/>
    </source>
</evidence>
<organism evidence="2 3">
    <name type="scientific">Solibacillus faecavium</name>
    <dbReference type="NCBI Taxonomy" id="2762221"/>
    <lineage>
        <taxon>Bacteria</taxon>
        <taxon>Bacillati</taxon>
        <taxon>Bacillota</taxon>
        <taxon>Bacilli</taxon>
        <taxon>Bacillales</taxon>
        <taxon>Caryophanaceae</taxon>
        <taxon>Solibacillus</taxon>
    </lineage>
</organism>
<dbReference type="RefSeq" id="WP_191699776.1">
    <property type="nucleotide sequence ID" value="NZ_JACSPZ010000003.1"/>
</dbReference>
<feature type="transmembrane region" description="Helical" evidence="1">
    <location>
        <begin position="213"/>
        <end position="233"/>
    </location>
</feature>
<protein>
    <recommendedName>
        <fullName evidence="4">ABC transporter permease</fullName>
    </recommendedName>
</protein>
<keyword evidence="1" id="KW-0472">Membrane</keyword>
<feature type="transmembrane region" description="Helical" evidence="1">
    <location>
        <begin position="76"/>
        <end position="98"/>
    </location>
</feature>
<comment type="caution">
    <text evidence="2">The sequence shown here is derived from an EMBL/GenBank/DDBJ whole genome shotgun (WGS) entry which is preliminary data.</text>
</comment>
<keyword evidence="1" id="KW-1133">Transmembrane helix</keyword>
<dbReference type="EMBL" id="JACSPZ010000003">
    <property type="protein sequence ID" value="MBD8036799.1"/>
    <property type="molecule type" value="Genomic_DNA"/>
</dbReference>
<keyword evidence="1" id="KW-0812">Transmembrane</keyword>